<evidence type="ECO:0000256" key="7">
    <source>
        <dbReference type="SAM" id="Phobius"/>
    </source>
</evidence>
<evidence type="ECO:0000313" key="9">
    <source>
        <dbReference type="EMBL" id="KGO88354.1"/>
    </source>
</evidence>
<dbReference type="InterPro" id="IPR050351">
    <property type="entry name" value="BphY/WalK/GraS-like"/>
</dbReference>
<keyword evidence="4" id="KW-0808">Transferase</keyword>
<dbReference type="Gene3D" id="1.10.287.130">
    <property type="match status" value="1"/>
</dbReference>
<dbReference type="InterPro" id="IPR003594">
    <property type="entry name" value="HATPase_dom"/>
</dbReference>
<dbReference type="RefSeq" id="WP_020211350.1">
    <property type="nucleotide sequence ID" value="NZ_JRLX01000001.1"/>
</dbReference>
<dbReference type="InterPro" id="IPR036097">
    <property type="entry name" value="HisK_dim/P_sf"/>
</dbReference>
<dbReference type="GO" id="GO:0000155">
    <property type="term" value="F:phosphorelay sensor kinase activity"/>
    <property type="evidence" value="ECO:0007669"/>
    <property type="project" value="InterPro"/>
</dbReference>
<dbReference type="InterPro" id="IPR036890">
    <property type="entry name" value="HATPase_C_sf"/>
</dbReference>
<keyword evidence="3" id="KW-0597">Phosphoprotein</keyword>
<evidence type="ECO:0000313" key="10">
    <source>
        <dbReference type="Proteomes" id="UP000030152"/>
    </source>
</evidence>
<dbReference type="PRINTS" id="PR00344">
    <property type="entry name" value="BCTRLSENSOR"/>
</dbReference>
<dbReference type="SUPFAM" id="SSF47384">
    <property type="entry name" value="Homodimeric domain of signal transducing histidine kinase"/>
    <property type="match status" value="1"/>
</dbReference>
<feature type="transmembrane region" description="Helical" evidence="7">
    <location>
        <begin position="200"/>
        <end position="226"/>
    </location>
</feature>
<comment type="caution">
    <text evidence="9">The sequence shown here is derived from an EMBL/GenBank/DDBJ whole genome shotgun (WGS) entry which is preliminary data.</text>
</comment>
<dbReference type="PANTHER" id="PTHR45453:SF1">
    <property type="entry name" value="PHOSPHATE REGULON SENSOR PROTEIN PHOR"/>
    <property type="match status" value="1"/>
</dbReference>
<dbReference type="EMBL" id="JRLX01000001">
    <property type="protein sequence ID" value="KGO88354.1"/>
    <property type="molecule type" value="Genomic_DNA"/>
</dbReference>
<evidence type="ECO:0000256" key="6">
    <source>
        <dbReference type="ARBA" id="ARBA00023012"/>
    </source>
</evidence>
<reference evidence="9 10" key="1">
    <citation type="submission" date="2013-09" db="EMBL/GenBank/DDBJ databases">
        <authorList>
            <person name="Zeng Z."/>
            <person name="Chen C."/>
        </authorList>
    </citation>
    <scope>NUCLEOTIDE SEQUENCE [LARGE SCALE GENOMIC DNA]</scope>
    <source>
        <strain evidence="9 10">WB 3.3-2</strain>
    </source>
</reference>
<proteinExistence type="predicted"/>
<dbReference type="GO" id="GO:0005886">
    <property type="term" value="C:plasma membrane"/>
    <property type="evidence" value="ECO:0007669"/>
    <property type="project" value="TreeGrafter"/>
</dbReference>
<sequence>MKLKINLLIIFSTIILVVLAAMQYYLVKTAYDYKVEEFRTEIQNKIAKVTNEDNDIDSSIFYKKNLLYKEMVAQYIKDSRKGFKIEDTVQQGEFRDVLSGRLQQELKHEFPELKLDFAVVLNKFVMYDGSVPDTLFAQEPRIENAIMGSLTSLDDAFMVRNYVGTVAGSSNGLGNDHSLLTEDTLYIYIHDWQQVIYSRMLLIFLFSAFVMITLITLFVIAIRALIKQKKVSDIKTDFINNITHELKTPLTTLSVSTKILQRKETINDPELFNNIVDTISRQNIRLQNLIDQVLVNSLGYDEIELSKENIEITALLQTVCNDFTMAHPNIDFKTDFNKTAIKLVLDTFYLTTAITNVLENAVKYGCKSITLKTVLQYGFFTISIQDDGIGIAKDKQLLLFDKFYRVAQGNIHNAKGLGLGLYYTNQIVKAHQGYINVISQLGKGAMFNITIPAV</sequence>
<evidence type="ECO:0000256" key="3">
    <source>
        <dbReference type="ARBA" id="ARBA00022553"/>
    </source>
</evidence>
<keyword evidence="6" id="KW-0902">Two-component regulatory system</keyword>
<keyword evidence="10" id="KW-1185">Reference proteome</keyword>
<feature type="domain" description="Histidine kinase" evidence="8">
    <location>
        <begin position="241"/>
        <end position="454"/>
    </location>
</feature>
<dbReference type="eggNOG" id="COG2205">
    <property type="taxonomic scope" value="Bacteria"/>
</dbReference>
<keyword evidence="7" id="KW-1133">Transmembrane helix</keyword>
<keyword evidence="7" id="KW-0812">Transmembrane</keyword>
<dbReference type="InterPro" id="IPR003661">
    <property type="entry name" value="HisK_dim/P_dom"/>
</dbReference>
<dbReference type="EC" id="2.7.13.3" evidence="2"/>
<dbReference type="CDD" id="cd00082">
    <property type="entry name" value="HisKA"/>
    <property type="match status" value="1"/>
</dbReference>
<dbReference type="InterPro" id="IPR004358">
    <property type="entry name" value="Sig_transdc_His_kin-like_C"/>
</dbReference>
<dbReference type="STRING" id="1121895.GCA_000378485_00225"/>
<dbReference type="Pfam" id="PF00512">
    <property type="entry name" value="HisKA"/>
    <property type="match status" value="1"/>
</dbReference>
<dbReference type="InterPro" id="IPR005467">
    <property type="entry name" value="His_kinase_dom"/>
</dbReference>
<evidence type="ECO:0000256" key="4">
    <source>
        <dbReference type="ARBA" id="ARBA00022679"/>
    </source>
</evidence>
<comment type="catalytic activity">
    <reaction evidence="1">
        <text>ATP + protein L-histidine = ADP + protein N-phospho-L-histidine.</text>
        <dbReference type="EC" id="2.7.13.3"/>
    </reaction>
</comment>
<dbReference type="SUPFAM" id="SSF55874">
    <property type="entry name" value="ATPase domain of HSP90 chaperone/DNA topoisomerase II/histidine kinase"/>
    <property type="match status" value="1"/>
</dbReference>
<dbReference type="CDD" id="cd00075">
    <property type="entry name" value="HATPase"/>
    <property type="match status" value="1"/>
</dbReference>
<evidence type="ECO:0000256" key="2">
    <source>
        <dbReference type="ARBA" id="ARBA00012438"/>
    </source>
</evidence>
<evidence type="ECO:0000256" key="1">
    <source>
        <dbReference type="ARBA" id="ARBA00000085"/>
    </source>
</evidence>
<name>A0A0A2M7U5_9FLAO</name>
<dbReference type="OrthoDB" id="1933776at2"/>
<evidence type="ECO:0000259" key="8">
    <source>
        <dbReference type="PROSITE" id="PS50109"/>
    </source>
</evidence>
<feature type="transmembrane region" description="Helical" evidence="7">
    <location>
        <begin position="7"/>
        <end position="26"/>
    </location>
</feature>
<keyword evidence="7" id="KW-0472">Membrane</keyword>
<dbReference type="Proteomes" id="UP000030152">
    <property type="component" value="Unassembled WGS sequence"/>
</dbReference>
<accession>A0A0A2M7U5</accession>
<dbReference type="Gene3D" id="3.30.565.10">
    <property type="entry name" value="Histidine kinase-like ATPase, C-terminal domain"/>
    <property type="match status" value="1"/>
</dbReference>
<dbReference type="Pfam" id="PF02518">
    <property type="entry name" value="HATPase_c"/>
    <property type="match status" value="1"/>
</dbReference>
<dbReference type="PROSITE" id="PS50109">
    <property type="entry name" value="HIS_KIN"/>
    <property type="match status" value="1"/>
</dbReference>
<dbReference type="GO" id="GO:0004721">
    <property type="term" value="F:phosphoprotein phosphatase activity"/>
    <property type="evidence" value="ECO:0007669"/>
    <property type="project" value="TreeGrafter"/>
</dbReference>
<dbReference type="AlphaFoldDB" id="A0A0A2M7U5"/>
<dbReference type="PANTHER" id="PTHR45453">
    <property type="entry name" value="PHOSPHATE REGULON SENSOR PROTEIN PHOR"/>
    <property type="match status" value="1"/>
</dbReference>
<organism evidence="9 10">
    <name type="scientific">Flavobacterium rivuli WB 3.3-2 = DSM 21788</name>
    <dbReference type="NCBI Taxonomy" id="1121895"/>
    <lineage>
        <taxon>Bacteria</taxon>
        <taxon>Pseudomonadati</taxon>
        <taxon>Bacteroidota</taxon>
        <taxon>Flavobacteriia</taxon>
        <taxon>Flavobacteriales</taxon>
        <taxon>Flavobacteriaceae</taxon>
        <taxon>Flavobacterium</taxon>
    </lineage>
</organism>
<protein>
    <recommendedName>
        <fullName evidence="2">histidine kinase</fullName>
        <ecNumber evidence="2">2.7.13.3</ecNumber>
    </recommendedName>
</protein>
<evidence type="ECO:0000256" key="5">
    <source>
        <dbReference type="ARBA" id="ARBA00022777"/>
    </source>
</evidence>
<dbReference type="GO" id="GO:0016036">
    <property type="term" value="P:cellular response to phosphate starvation"/>
    <property type="evidence" value="ECO:0007669"/>
    <property type="project" value="TreeGrafter"/>
</dbReference>
<dbReference type="SMART" id="SM00387">
    <property type="entry name" value="HATPase_c"/>
    <property type="match status" value="1"/>
</dbReference>
<keyword evidence="5 9" id="KW-0418">Kinase</keyword>
<dbReference type="SMART" id="SM00388">
    <property type="entry name" value="HisKA"/>
    <property type="match status" value="1"/>
</dbReference>
<gene>
    <name evidence="9" type="ORF">Q765_00075</name>
</gene>